<dbReference type="EMBL" id="LNQL01000001">
    <property type="protein sequence ID" value="KSU50875.1"/>
    <property type="molecule type" value="Genomic_DNA"/>
</dbReference>
<accession>A0A0V8GKU1</accession>
<proteinExistence type="predicted"/>
<dbReference type="AlphaFoldDB" id="A0A0V8GKU1"/>
<dbReference type="InterPro" id="IPR050765">
    <property type="entry name" value="Riboflavin_Biosynth_HTPR"/>
</dbReference>
<protein>
    <submittedName>
        <fullName evidence="2">Deaminase</fullName>
    </submittedName>
</protein>
<dbReference type="GO" id="GO:0009231">
    <property type="term" value="P:riboflavin biosynthetic process"/>
    <property type="evidence" value="ECO:0007669"/>
    <property type="project" value="InterPro"/>
</dbReference>
<dbReference type="SUPFAM" id="SSF53597">
    <property type="entry name" value="Dihydrofolate reductase-like"/>
    <property type="match status" value="1"/>
</dbReference>
<dbReference type="InterPro" id="IPR024072">
    <property type="entry name" value="DHFR-like_dom_sf"/>
</dbReference>
<dbReference type="PANTHER" id="PTHR38011:SF11">
    <property type="entry name" value="2,5-DIAMINO-6-RIBOSYLAMINO-4(3H)-PYRIMIDINONE 5'-PHOSPHATE REDUCTASE"/>
    <property type="match status" value="1"/>
</dbReference>
<dbReference type="PRINTS" id="PR00070">
    <property type="entry name" value="DHFR"/>
</dbReference>
<dbReference type="GO" id="GO:0008703">
    <property type="term" value="F:5-amino-6-(5-phosphoribosylamino)uracil reductase activity"/>
    <property type="evidence" value="ECO:0007669"/>
    <property type="project" value="InterPro"/>
</dbReference>
<gene>
    <name evidence="2" type="ORF">AS033_05705</name>
</gene>
<dbReference type="Proteomes" id="UP000053797">
    <property type="component" value="Unassembled WGS sequence"/>
</dbReference>
<dbReference type="InterPro" id="IPR002734">
    <property type="entry name" value="RibDG_C"/>
</dbReference>
<sequence>MSKPSTVLYIACSLDGKIARLDGSLDWLFAVAGDGDNGYQAFYDQVGAVIMGRKTYDEVLQLSETYPYADIPSYVYSRTQQTSETVTYTDEPLDQLLDRISPTIEGNVWLVGGGELIQEALRLKRIRSIELAIAPVILGTGIPLFPEGTNETNLRLTASRHSGQFLMATYEVLT</sequence>
<dbReference type="PANTHER" id="PTHR38011">
    <property type="entry name" value="DIHYDROFOLATE REDUCTASE FAMILY PROTEIN (AFU_ORTHOLOGUE AFUA_8G06820)"/>
    <property type="match status" value="1"/>
</dbReference>
<reference evidence="2 3" key="1">
    <citation type="journal article" date="2015" name="Int. J. Syst. Evol. Microbiol.">
        <title>Exiguobacterium enclense sp. nov., isolated from sediment.</title>
        <authorList>
            <person name="Dastager S.G."/>
            <person name="Mawlankar R."/>
            <person name="Sonalkar V.V."/>
            <person name="Thorat M.N."/>
            <person name="Mual P."/>
            <person name="Verma A."/>
            <person name="Krishnamurthi S."/>
            <person name="Tang S.K."/>
            <person name="Li W.J."/>
        </authorList>
    </citation>
    <scope>NUCLEOTIDE SEQUENCE [LARGE SCALE GENOMIC DNA]</scope>
    <source>
        <strain evidence="2 3">NIO-1109</strain>
    </source>
</reference>
<name>A0A0V8GKU1_9BACL</name>
<dbReference type="OrthoDB" id="195113at2"/>
<feature type="domain" description="Bacterial bifunctional deaminase-reductase C-terminal" evidence="1">
    <location>
        <begin position="7"/>
        <end position="164"/>
    </location>
</feature>
<organism evidence="2 3">
    <name type="scientific">Exiguobacterium indicum</name>
    <dbReference type="NCBI Taxonomy" id="296995"/>
    <lineage>
        <taxon>Bacteria</taxon>
        <taxon>Bacillati</taxon>
        <taxon>Bacillota</taxon>
        <taxon>Bacilli</taxon>
        <taxon>Bacillales</taxon>
        <taxon>Bacillales Family XII. Incertae Sedis</taxon>
        <taxon>Exiguobacterium</taxon>
    </lineage>
</organism>
<evidence type="ECO:0000313" key="2">
    <source>
        <dbReference type="EMBL" id="KSU50875.1"/>
    </source>
</evidence>
<evidence type="ECO:0000313" key="3">
    <source>
        <dbReference type="Proteomes" id="UP000053797"/>
    </source>
</evidence>
<dbReference type="RefSeq" id="WP_058264911.1">
    <property type="nucleotide sequence ID" value="NZ_FMYN01000001.1"/>
</dbReference>
<comment type="caution">
    <text evidence="2">The sequence shown here is derived from an EMBL/GenBank/DDBJ whole genome shotgun (WGS) entry which is preliminary data.</text>
</comment>
<dbReference type="Pfam" id="PF01872">
    <property type="entry name" value="RibD_C"/>
    <property type="match status" value="1"/>
</dbReference>
<dbReference type="Gene3D" id="3.40.430.10">
    <property type="entry name" value="Dihydrofolate Reductase, subunit A"/>
    <property type="match status" value="1"/>
</dbReference>
<evidence type="ECO:0000259" key="1">
    <source>
        <dbReference type="Pfam" id="PF01872"/>
    </source>
</evidence>